<organism evidence="7 8">
    <name type="scientific">Pseudomonas hefeiensis</name>
    <dbReference type="NCBI Taxonomy" id="2738125"/>
    <lineage>
        <taxon>Bacteria</taxon>
        <taxon>Pseudomonadati</taxon>
        <taxon>Pseudomonadota</taxon>
        <taxon>Gammaproteobacteria</taxon>
        <taxon>Pseudomonadales</taxon>
        <taxon>Pseudomonadaceae</taxon>
        <taxon>Pseudomonas</taxon>
    </lineage>
</organism>
<dbReference type="InterPro" id="IPR027417">
    <property type="entry name" value="P-loop_NTPase"/>
</dbReference>
<dbReference type="InterPro" id="IPR003018">
    <property type="entry name" value="GAF"/>
</dbReference>
<dbReference type="CDD" id="cd00009">
    <property type="entry name" value="AAA"/>
    <property type="match status" value="1"/>
</dbReference>
<dbReference type="InterPro" id="IPR058031">
    <property type="entry name" value="AAA_lid_NorR"/>
</dbReference>
<dbReference type="InterPro" id="IPR002197">
    <property type="entry name" value="HTH_Fis"/>
</dbReference>
<dbReference type="Pfam" id="PF02954">
    <property type="entry name" value="HTH_8"/>
    <property type="match status" value="1"/>
</dbReference>
<dbReference type="InterPro" id="IPR025944">
    <property type="entry name" value="Sigma_54_int_dom_CS"/>
</dbReference>
<dbReference type="Gene3D" id="1.10.8.60">
    <property type="match status" value="1"/>
</dbReference>
<evidence type="ECO:0000313" key="8">
    <source>
        <dbReference type="Proteomes" id="UP001230339"/>
    </source>
</evidence>
<dbReference type="EMBL" id="CP117449">
    <property type="protein sequence ID" value="WLH14821.1"/>
    <property type="molecule type" value="Genomic_DNA"/>
</dbReference>
<proteinExistence type="predicted"/>
<dbReference type="SMART" id="SM00382">
    <property type="entry name" value="AAA"/>
    <property type="match status" value="1"/>
</dbReference>
<dbReference type="Pfam" id="PF25601">
    <property type="entry name" value="AAA_lid_14"/>
    <property type="match status" value="1"/>
</dbReference>
<gene>
    <name evidence="7" type="ORF">PSH57_11170</name>
</gene>
<dbReference type="InterPro" id="IPR003593">
    <property type="entry name" value="AAA+_ATPase"/>
</dbReference>
<keyword evidence="2" id="KW-0067">ATP-binding</keyword>
<evidence type="ECO:0000256" key="2">
    <source>
        <dbReference type="ARBA" id="ARBA00022840"/>
    </source>
</evidence>
<evidence type="ECO:0000259" key="6">
    <source>
        <dbReference type="PROSITE" id="PS50045"/>
    </source>
</evidence>
<dbReference type="PANTHER" id="PTHR32071">
    <property type="entry name" value="TRANSCRIPTIONAL REGULATORY PROTEIN"/>
    <property type="match status" value="1"/>
</dbReference>
<keyword evidence="8" id="KW-1185">Reference proteome</keyword>
<keyword evidence="1" id="KW-0547">Nucleotide-binding</keyword>
<dbReference type="PRINTS" id="PR01590">
    <property type="entry name" value="HTHFIS"/>
</dbReference>
<evidence type="ECO:0000256" key="3">
    <source>
        <dbReference type="ARBA" id="ARBA00023015"/>
    </source>
</evidence>
<dbReference type="Gene3D" id="3.30.450.40">
    <property type="match status" value="1"/>
</dbReference>
<keyword evidence="4" id="KW-0238">DNA-binding</keyword>
<dbReference type="RefSeq" id="WP_305416574.1">
    <property type="nucleotide sequence ID" value="NZ_CP117426.1"/>
</dbReference>
<dbReference type="SUPFAM" id="SSF46689">
    <property type="entry name" value="Homeodomain-like"/>
    <property type="match status" value="1"/>
</dbReference>
<dbReference type="InterPro" id="IPR025943">
    <property type="entry name" value="Sigma_54_int_dom_ATP-bd_2"/>
</dbReference>
<keyword evidence="3" id="KW-0805">Transcription regulation</keyword>
<dbReference type="Gene3D" id="1.10.10.60">
    <property type="entry name" value="Homeodomain-like"/>
    <property type="match status" value="1"/>
</dbReference>
<dbReference type="InterPro" id="IPR009057">
    <property type="entry name" value="Homeodomain-like_sf"/>
</dbReference>
<dbReference type="PROSITE" id="PS00676">
    <property type="entry name" value="SIGMA54_INTERACT_2"/>
    <property type="match status" value="1"/>
</dbReference>
<sequence length="559" mass="61324">MVIDIASPDIANLWNSMRSPNWVVLLASADGTILHTAGNHNDAPKELRLPLQCGRRLAETEIGTNAPAVALSELEVSVIQGAEHFLEELSHFSCAAAPVFGLDGSLTGVLDVTGFNSNLDPRALQRVSMAARSIENRLFEVSTIGVLFGMHEDPRLIGTPFQGLLLVRDDGRMVAANRVAKQMFNLDQNIIRDGQTVHFDQLFEQDLFATALDAGRGVPFAVRTGFGTRLYIVSLRHSPGPAGSKLPVVKPGNHSTRNDAPIDALLEQAELVLRRGIPVLLRGETGTGKEWVARRLHERIRPGKPFIAINCSAIAESLAEAELFGYEEGAYTGSRKGGAAGKIEKAQGGTLFLDEIGDMPLALQSRLLRTLQERTNTRIGGHHELKLDLIVLSATHRDLKRMAQDGAFREDLYFRLNGFSVPLPALRNRNDIAELIDRLLAEFSADGPIQLPDHIRSLMQVYDWPGNIRELRHVLEVACALAGPGRVIQLDSLPEELVENNKMDVIMLEKTTLMSAAESLEGLKESWVSRALYAHNGNISAAAKSLGVSRTTLYKYLRR</sequence>
<dbReference type="SUPFAM" id="SSF52540">
    <property type="entry name" value="P-loop containing nucleoside triphosphate hydrolases"/>
    <property type="match status" value="1"/>
</dbReference>
<dbReference type="PROSITE" id="PS50045">
    <property type="entry name" value="SIGMA54_INTERACT_4"/>
    <property type="match status" value="1"/>
</dbReference>
<feature type="domain" description="Sigma-54 factor interaction" evidence="6">
    <location>
        <begin position="255"/>
        <end position="480"/>
    </location>
</feature>
<dbReference type="InterPro" id="IPR002078">
    <property type="entry name" value="Sigma_54_int"/>
</dbReference>
<dbReference type="Pfam" id="PF00158">
    <property type="entry name" value="Sigma54_activat"/>
    <property type="match status" value="1"/>
</dbReference>
<dbReference type="InterPro" id="IPR029016">
    <property type="entry name" value="GAF-like_dom_sf"/>
</dbReference>
<accession>A0ABY9GH45</accession>
<keyword evidence="5" id="KW-0804">Transcription</keyword>
<name>A0ABY9GH45_9PSED</name>
<dbReference type="Pfam" id="PF01590">
    <property type="entry name" value="GAF"/>
    <property type="match status" value="1"/>
</dbReference>
<dbReference type="PROSITE" id="PS00675">
    <property type="entry name" value="SIGMA54_INTERACT_1"/>
    <property type="match status" value="1"/>
</dbReference>
<protein>
    <submittedName>
        <fullName evidence="7">Sigma-54-dependent Fis family transcriptional regulator</fullName>
    </submittedName>
</protein>
<evidence type="ECO:0000313" key="7">
    <source>
        <dbReference type="EMBL" id="WLH14821.1"/>
    </source>
</evidence>
<evidence type="ECO:0000256" key="4">
    <source>
        <dbReference type="ARBA" id="ARBA00023125"/>
    </source>
</evidence>
<dbReference type="PANTHER" id="PTHR32071:SF77">
    <property type="entry name" value="TRANSCRIPTIONAL REGULATORY PROTEIN"/>
    <property type="match status" value="1"/>
</dbReference>
<dbReference type="PROSITE" id="PS00688">
    <property type="entry name" value="SIGMA54_INTERACT_3"/>
    <property type="match status" value="1"/>
</dbReference>
<dbReference type="Proteomes" id="UP001230339">
    <property type="component" value="Chromosome"/>
</dbReference>
<reference evidence="7 8" key="1">
    <citation type="submission" date="2023-02" db="EMBL/GenBank/DDBJ databases">
        <title>Evolution of Hrp T3SS in non-pathogenic Pseudomonas fluorescens.</title>
        <authorList>
            <person name="Liao K."/>
            <person name="Wei H."/>
            <person name="Gu Y."/>
        </authorList>
    </citation>
    <scope>NUCLEOTIDE SEQUENCE [LARGE SCALE GENOMIC DNA]</scope>
    <source>
        <strain evidence="7 8">FP205</strain>
    </source>
</reference>
<dbReference type="Gene3D" id="3.40.50.300">
    <property type="entry name" value="P-loop containing nucleotide triphosphate hydrolases"/>
    <property type="match status" value="1"/>
</dbReference>
<evidence type="ECO:0000256" key="5">
    <source>
        <dbReference type="ARBA" id="ARBA00023163"/>
    </source>
</evidence>
<dbReference type="InterPro" id="IPR025662">
    <property type="entry name" value="Sigma_54_int_dom_ATP-bd_1"/>
</dbReference>
<evidence type="ECO:0000256" key="1">
    <source>
        <dbReference type="ARBA" id="ARBA00022741"/>
    </source>
</evidence>